<evidence type="ECO:0000313" key="1">
    <source>
        <dbReference type="EMBL" id="KAF2240171.1"/>
    </source>
</evidence>
<dbReference type="AlphaFoldDB" id="A0A6A6HQ69"/>
<keyword evidence="2" id="KW-1185">Reference proteome</keyword>
<evidence type="ECO:0000313" key="2">
    <source>
        <dbReference type="Proteomes" id="UP000800094"/>
    </source>
</evidence>
<reference evidence="1" key="1">
    <citation type="journal article" date="2020" name="Stud. Mycol.">
        <title>101 Dothideomycetes genomes: a test case for predicting lifestyles and emergence of pathogens.</title>
        <authorList>
            <person name="Haridas S."/>
            <person name="Albert R."/>
            <person name="Binder M."/>
            <person name="Bloem J."/>
            <person name="Labutti K."/>
            <person name="Salamov A."/>
            <person name="Andreopoulos B."/>
            <person name="Baker S."/>
            <person name="Barry K."/>
            <person name="Bills G."/>
            <person name="Bluhm B."/>
            <person name="Cannon C."/>
            <person name="Castanera R."/>
            <person name="Culley D."/>
            <person name="Daum C."/>
            <person name="Ezra D."/>
            <person name="Gonzalez J."/>
            <person name="Henrissat B."/>
            <person name="Kuo A."/>
            <person name="Liang C."/>
            <person name="Lipzen A."/>
            <person name="Lutzoni F."/>
            <person name="Magnuson J."/>
            <person name="Mondo S."/>
            <person name="Nolan M."/>
            <person name="Ohm R."/>
            <person name="Pangilinan J."/>
            <person name="Park H.-J."/>
            <person name="Ramirez L."/>
            <person name="Alfaro M."/>
            <person name="Sun H."/>
            <person name="Tritt A."/>
            <person name="Yoshinaga Y."/>
            <person name="Zwiers L.-H."/>
            <person name="Turgeon B."/>
            <person name="Goodwin S."/>
            <person name="Spatafora J."/>
            <person name="Crous P."/>
            <person name="Grigoriev I."/>
        </authorList>
    </citation>
    <scope>NUCLEOTIDE SEQUENCE</scope>
    <source>
        <strain evidence="1">CBS 122368</strain>
    </source>
</reference>
<feature type="non-terminal residue" evidence="1">
    <location>
        <position position="79"/>
    </location>
</feature>
<gene>
    <name evidence="1" type="ORF">BU26DRAFT_353566</name>
</gene>
<dbReference type="AntiFam" id="ANF00034">
    <property type="entry name" value="Antisense to 5.8S rRNA"/>
</dbReference>
<dbReference type="EMBL" id="ML987281">
    <property type="protein sequence ID" value="KAF2240171.1"/>
    <property type="molecule type" value="Genomic_DNA"/>
</dbReference>
<accession>A0A6A6HQ69</accession>
<proteinExistence type="predicted"/>
<organism evidence="1 2">
    <name type="scientific">Trematosphaeria pertusa</name>
    <dbReference type="NCBI Taxonomy" id="390896"/>
    <lineage>
        <taxon>Eukaryota</taxon>
        <taxon>Fungi</taxon>
        <taxon>Dikarya</taxon>
        <taxon>Ascomycota</taxon>
        <taxon>Pezizomycotina</taxon>
        <taxon>Dothideomycetes</taxon>
        <taxon>Pleosporomycetidae</taxon>
        <taxon>Pleosporales</taxon>
        <taxon>Massarineae</taxon>
        <taxon>Trematosphaeriaceae</taxon>
        <taxon>Trematosphaeria</taxon>
    </lineage>
</organism>
<dbReference type="OrthoDB" id="2437458at2759"/>
<dbReference type="PANTHER" id="PTHR33205">
    <property type="entry name" value="TRANSMEMBRANE PROTEIN"/>
    <property type="match status" value="1"/>
</dbReference>
<protein>
    <submittedName>
        <fullName evidence="1">Uncharacterized protein</fullName>
    </submittedName>
</protein>
<name>A0A6A6HQ69_9PLEO</name>
<sequence>MSSPKARQCCAGSGQRLPMTLGRVPAGTDAQHQAELEGVNDARTGMPHGIPRGAMCVQRFDDSLNSAIHTTYRISLRSS</sequence>
<dbReference type="PANTHER" id="PTHR33205:SF1">
    <property type="entry name" value="TRANSMEMBRANE PROTEIN"/>
    <property type="match status" value="1"/>
</dbReference>
<dbReference type="Proteomes" id="UP000800094">
    <property type="component" value="Unassembled WGS sequence"/>
</dbReference>